<dbReference type="InterPro" id="IPR040532">
    <property type="entry name" value="MapZ_C2"/>
</dbReference>
<comment type="caution">
    <text evidence="5">The sequence shown here is derived from an EMBL/GenBank/DDBJ whole genome shotgun (WGS) entry which is preliminary data.</text>
</comment>
<dbReference type="RefSeq" id="WP_071873579.1">
    <property type="nucleotide sequence ID" value="NZ_JBHSHF010000002.1"/>
</dbReference>
<protein>
    <recommendedName>
        <fullName evidence="7">TFIIB-type zinc ribbon-containing protein</fullName>
    </recommendedName>
</protein>
<feature type="region of interest" description="Disordered" evidence="2">
    <location>
        <begin position="160"/>
        <end position="230"/>
    </location>
</feature>
<feature type="domain" description="MapZ extracellular C-terminal" evidence="4">
    <location>
        <begin position="573"/>
        <end position="666"/>
    </location>
</feature>
<evidence type="ECO:0000259" key="4">
    <source>
        <dbReference type="Pfam" id="PF18708"/>
    </source>
</evidence>
<feature type="compositionally biased region" description="Basic and acidic residues" evidence="2">
    <location>
        <begin position="254"/>
        <end position="264"/>
    </location>
</feature>
<dbReference type="InterPro" id="IPR041295">
    <property type="entry name" value="MapZ_EC1"/>
</dbReference>
<evidence type="ECO:0000256" key="2">
    <source>
        <dbReference type="SAM" id="MobiDB-lite"/>
    </source>
</evidence>
<gene>
    <name evidence="5" type="ORF">RU93_GL000011</name>
</gene>
<evidence type="ECO:0008006" key="7">
    <source>
        <dbReference type="Google" id="ProtNLM"/>
    </source>
</evidence>
<feature type="compositionally biased region" description="Acidic residues" evidence="2">
    <location>
        <begin position="106"/>
        <end position="115"/>
    </location>
</feature>
<dbReference type="OrthoDB" id="2199073at2"/>
<evidence type="ECO:0000313" key="6">
    <source>
        <dbReference type="Proteomes" id="UP000182149"/>
    </source>
</evidence>
<dbReference type="Proteomes" id="UP000182149">
    <property type="component" value="Unassembled WGS sequence"/>
</dbReference>
<evidence type="ECO:0000313" key="5">
    <source>
        <dbReference type="EMBL" id="OJG12081.1"/>
    </source>
</evidence>
<accession>A0A1L8QX54</accession>
<reference evidence="5 6" key="1">
    <citation type="submission" date="2014-12" db="EMBL/GenBank/DDBJ databases">
        <title>Draft genome sequences of 29 type strains of Enterococci.</title>
        <authorList>
            <person name="Zhong Z."/>
            <person name="Sun Z."/>
            <person name="Liu W."/>
            <person name="Zhang W."/>
            <person name="Zhang H."/>
        </authorList>
    </citation>
    <scope>NUCLEOTIDE SEQUENCE [LARGE SCALE GENOMIC DNA]</scope>
    <source>
        <strain evidence="5 6">DSM 17690</strain>
    </source>
</reference>
<feature type="compositionally biased region" description="Polar residues" evidence="2">
    <location>
        <begin position="265"/>
        <end position="274"/>
    </location>
</feature>
<dbReference type="STRING" id="328396.RU93_GL000011"/>
<feature type="coiled-coil region" evidence="1">
    <location>
        <begin position="517"/>
        <end position="547"/>
    </location>
</feature>
<keyword evidence="1" id="KW-0175">Coiled coil</keyword>
<feature type="region of interest" description="Disordered" evidence="2">
    <location>
        <begin position="71"/>
        <end position="137"/>
    </location>
</feature>
<feature type="domain" description="MapZ extracellular" evidence="3">
    <location>
        <begin position="323"/>
        <end position="449"/>
    </location>
</feature>
<proteinExistence type="predicted"/>
<feature type="compositionally biased region" description="Basic and acidic residues" evidence="2">
    <location>
        <begin position="169"/>
        <end position="202"/>
    </location>
</feature>
<feature type="compositionally biased region" description="Low complexity" evidence="2">
    <location>
        <begin position="89"/>
        <end position="100"/>
    </location>
</feature>
<dbReference type="EMBL" id="JXKD01000001">
    <property type="protein sequence ID" value="OJG12081.1"/>
    <property type="molecule type" value="Genomic_DNA"/>
</dbReference>
<dbReference type="AlphaFoldDB" id="A0A1L8QX54"/>
<dbReference type="Pfam" id="PF18041">
    <property type="entry name" value="MapZ_EC1"/>
    <property type="match status" value="1"/>
</dbReference>
<evidence type="ECO:0000256" key="1">
    <source>
        <dbReference type="SAM" id="Coils"/>
    </source>
</evidence>
<name>A0A1L8QX54_9ENTE</name>
<dbReference type="Pfam" id="PF18708">
    <property type="entry name" value="MapZ_C2"/>
    <property type="match status" value="1"/>
</dbReference>
<feature type="region of interest" description="Disordered" evidence="2">
    <location>
        <begin position="254"/>
        <end position="276"/>
    </location>
</feature>
<organism evidence="5 6">
    <name type="scientific">Enterococcus aquimarinus</name>
    <dbReference type="NCBI Taxonomy" id="328396"/>
    <lineage>
        <taxon>Bacteria</taxon>
        <taxon>Bacillati</taxon>
        <taxon>Bacillota</taxon>
        <taxon>Bacilli</taxon>
        <taxon>Lactobacillales</taxon>
        <taxon>Enterococcaceae</taxon>
        <taxon>Enterococcus</taxon>
    </lineage>
</organism>
<keyword evidence="6" id="KW-1185">Reference proteome</keyword>
<evidence type="ECO:0000259" key="3">
    <source>
        <dbReference type="Pfam" id="PF18041"/>
    </source>
</evidence>
<sequence length="669" mass="74117">MIKKCPHCEFEPITDQLICPNCGSELKENISKQIKEDQATLPPIEDANDNINWSNYQEVSLGSVMEQFKDVIEESDEESAEKTTESTEEQQPIQQAEEQPLTQQEDSPETTDELSDNPILQAYLRRHRDGTPDAEEMLVEAIKQHEQKQLTIKEKKEAAFTVDETAMGEVDKQESEKEQEKQVAQPEERSEEQLEGQSKEETIAPIVTDATSQSENEAEAEITSPVDSEVVAPVHDSEAISEVDKAVALIQRFEENQDKTEESTIKSPSATPEETVQVEEGVAQRVSKSARLSSSNKKKIYLLTAAGLLFAAGGGWLYVDAKQKSEAAQQAQLQQTQDFAELSAELQDFYLDAQQQFIKPEKTLAQLKPLMEQVSTFKQQENYADVQAFSQALYQKMTTLENINQYFTAPMIVGDTLDRTVHIKEMQLIDVTLPNQEGAFWDLADEAVQLGNIQLQQVQSAKDAVAEVTRLYQDGKISADLTRKTVEAAQKQVNELFEISDKATLIAALEPVEAALVAREKAEAEEAARLAAEMAAQEAEAARIAAEQQASANAIQGQAVLSPQTPTNNNNQPIIASRQSDINDVNNAAWVWAPGVYEQFISTIISRGYVVENGFYLEPARIENGEGYYHLYATSNKSSLLSGVSSSSLPFYLVTVNAKTGFFKGNGPN</sequence>